<reference evidence="2" key="1">
    <citation type="submission" date="2021-04" db="EMBL/GenBank/DDBJ databases">
        <authorList>
            <consortium name="Molecular Ecology Group"/>
        </authorList>
    </citation>
    <scope>NUCLEOTIDE SEQUENCE</scope>
</reference>
<evidence type="ECO:0000313" key="3">
    <source>
        <dbReference type="Proteomes" id="UP000678393"/>
    </source>
</evidence>
<feature type="compositionally biased region" description="Polar residues" evidence="1">
    <location>
        <begin position="15"/>
        <end position="30"/>
    </location>
</feature>
<dbReference type="OrthoDB" id="5314041at2759"/>
<name>A0A8S3ZVR7_9EUPU</name>
<evidence type="ECO:0000313" key="2">
    <source>
        <dbReference type="EMBL" id="CAG5132032.1"/>
    </source>
</evidence>
<dbReference type="Proteomes" id="UP000678393">
    <property type="component" value="Unassembled WGS sequence"/>
</dbReference>
<keyword evidence="3" id="KW-1185">Reference proteome</keyword>
<feature type="non-terminal residue" evidence="2">
    <location>
        <position position="70"/>
    </location>
</feature>
<protein>
    <submittedName>
        <fullName evidence="2">Uncharacterized protein</fullName>
    </submittedName>
</protein>
<comment type="caution">
    <text evidence="2">The sequence shown here is derived from an EMBL/GenBank/DDBJ whole genome shotgun (WGS) entry which is preliminary data.</text>
</comment>
<evidence type="ECO:0000256" key="1">
    <source>
        <dbReference type="SAM" id="MobiDB-lite"/>
    </source>
</evidence>
<feature type="region of interest" description="Disordered" evidence="1">
    <location>
        <begin position="1"/>
        <end position="44"/>
    </location>
</feature>
<sequence>SAGPPLPGKKPAFSSKPSTEPLSLQLTQPQDPLLMTTGTKPEGGNVLSDIDFMLQGLTDELDAMLENEIS</sequence>
<organism evidence="2 3">
    <name type="scientific">Candidula unifasciata</name>
    <dbReference type="NCBI Taxonomy" id="100452"/>
    <lineage>
        <taxon>Eukaryota</taxon>
        <taxon>Metazoa</taxon>
        <taxon>Spiralia</taxon>
        <taxon>Lophotrochozoa</taxon>
        <taxon>Mollusca</taxon>
        <taxon>Gastropoda</taxon>
        <taxon>Heterobranchia</taxon>
        <taxon>Euthyneura</taxon>
        <taxon>Panpulmonata</taxon>
        <taxon>Eupulmonata</taxon>
        <taxon>Stylommatophora</taxon>
        <taxon>Helicina</taxon>
        <taxon>Helicoidea</taxon>
        <taxon>Geomitridae</taxon>
        <taxon>Candidula</taxon>
    </lineage>
</organism>
<gene>
    <name evidence="2" type="ORF">CUNI_LOCUS17590</name>
</gene>
<accession>A0A8S3ZVR7</accession>
<proteinExistence type="predicted"/>
<dbReference type="AlphaFoldDB" id="A0A8S3ZVR7"/>
<dbReference type="EMBL" id="CAJHNH020005024">
    <property type="protein sequence ID" value="CAG5132032.1"/>
    <property type="molecule type" value="Genomic_DNA"/>
</dbReference>